<dbReference type="EMBL" id="PEWY01000068">
    <property type="protein sequence ID" value="PIU37110.1"/>
    <property type="molecule type" value="Genomic_DNA"/>
</dbReference>
<dbReference type="SUPFAM" id="SSF53756">
    <property type="entry name" value="UDP-Glycosyltransferase/glycogen phosphorylase"/>
    <property type="match status" value="1"/>
</dbReference>
<accession>A0A2M6YUB6</accession>
<comment type="caution">
    <text evidence="2">The sequence shown here is derived from an EMBL/GenBank/DDBJ whole genome shotgun (WGS) entry which is preliminary data.</text>
</comment>
<evidence type="ECO:0000313" key="3">
    <source>
        <dbReference type="Proteomes" id="UP000230184"/>
    </source>
</evidence>
<reference evidence="3" key="1">
    <citation type="submission" date="2017-09" db="EMBL/GenBank/DDBJ databases">
        <title>Depth-based differentiation of microbial function through sediment-hosted aquifers and enrichment of novel symbionts in the deep terrestrial subsurface.</title>
        <authorList>
            <person name="Probst A.J."/>
            <person name="Ladd B."/>
            <person name="Jarett J.K."/>
            <person name="Geller-Mcgrath D.E."/>
            <person name="Sieber C.M.K."/>
            <person name="Emerson J.B."/>
            <person name="Anantharaman K."/>
            <person name="Thomas B.C."/>
            <person name="Malmstrom R."/>
            <person name="Stieglmeier M."/>
            <person name="Klingl A."/>
            <person name="Woyke T."/>
            <person name="Ryan C.M."/>
            <person name="Banfield J.F."/>
        </authorList>
    </citation>
    <scope>NUCLEOTIDE SEQUENCE [LARGE SCALE GENOMIC DNA]</scope>
</reference>
<dbReference type="PANTHER" id="PTHR12526">
    <property type="entry name" value="GLYCOSYLTRANSFERASE"/>
    <property type="match status" value="1"/>
</dbReference>
<dbReference type="Gene3D" id="3.40.50.2000">
    <property type="entry name" value="Glycogen Phosphorylase B"/>
    <property type="match status" value="2"/>
</dbReference>
<proteinExistence type="predicted"/>
<organism evidence="2 3">
    <name type="scientific">Candidatus Roizmanbacteria bacterium CG07_land_8_20_14_0_80_34_15</name>
    <dbReference type="NCBI Taxonomy" id="1974849"/>
    <lineage>
        <taxon>Bacteria</taxon>
        <taxon>Candidatus Roizmaniibacteriota</taxon>
    </lineage>
</organism>
<protein>
    <recommendedName>
        <fullName evidence="1">Glycosyl transferase family 1 domain-containing protein</fullName>
    </recommendedName>
</protein>
<name>A0A2M6YUB6_9BACT</name>
<dbReference type="AlphaFoldDB" id="A0A2M6YUB6"/>
<sequence>MKIAILGSNKLRINQNVASGPEIFVYSFVKNFINDSKVFDLTVFASGDSDIKTNLESIGNLSSVEDENIGEKWHKLYEFALLSKAFSRQEEFDLFHVNIGNGEVVLPFANFVKKPILVTLHSNLADSKTKKYMELFKPYRNIYFVPISNQQRGLTSLNYTNTIYHGIDLKEFEFSQVQSDEIFWIGRGVPEKGLDVAFEAIKYCKKPAYFYVAPRESQEIWLNNLLTKNHELAKIQYNAQRGDVVNQYKKSKLLLFPIKWEEPFGLVMLEAMACGTPVVAFARGSVPEIIKDGVTGFIINSSDTDIRGNFIINKTGIEGLKEAINRIYSMPEADYKKMRQNCRTHVEKNFTIERMVSDYEKLYQEIIDKNKK</sequence>
<evidence type="ECO:0000313" key="2">
    <source>
        <dbReference type="EMBL" id="PIU37110.1"/>
    </source>
</evidence>
<dbReference type="PANTHER" id="PTHR12526:SF595">
    <property type="entry name" value="BLL5217 PROTEIN"/>
    <property type="match status" value="1"/>
</dbReference>
<gene>
    <name evidence="2" type="ORF">COT02_02560</name>
</gene>
<dbReference type="InterPro" id="IPR001296">
    <property type="entry name" value="Glyco_trans_1"/>
</dbReference>
<evidence type="ECO:0000259" key="1">
    <source>
        <dbReference type="Pfam" id="PF00534"/>
    </source>
</evidence>
<dbReference type="Proteomes" id="UP000230184">
    <property type="component" value="Unassembled WGS sequence"/>
</dbReference>
<dbReference type="GO" id="GO:0016757">
    <property type="term" value="F:glycosyltransferase activity"/>
    <property type="evidence" value="ECO:0007669"/>
    <property type="project" value="InterPro"/>
</dbReference>
<dbReference type="Pfam" id="PF00534">
    <property type="entry name" value="Glycos_transf_1"/>
    <property type="match status" value="1"/>
</dbReference>
<feature type="domain" description="Glycosyl transferase family 1" evidence="1">
    <location>
        <begin position="178"/>
        <end position="303"/>
    </location>
</feature>